<comment type="caution">
    <text evidence="1">The sequence shown here is derived from an EMBL/GenBank/DDBJ whole genome shotgun (WGS) entry which is preliminary data.</text>
</comment>
<organism evidence="1 2">
    <name type="scientific">Zoogloea oryzae</name>
    <dbReference type="NCBI Taxonomy" id="310767"/>
    <lineage>
        <taxon>Bacteria</taxon>
        <taxon>Pseudomonadati</taxon>
        <taxon>Pseudomonadota</taxon>
        <taxon>Betaproteobacteria</taxon>
        <taxon>Rhodocyclales</taxon>
        <taxon>Zoogloeaceae</taxon>
        <taxon>Zoogloea</taxon>
    </lineage>
</organism>
<gene>
    <name evidence="1" type="ORF">GCM10007933_09390</name>
</gene>
<protein>
    <submittedName>
        <fullName evidence="1">Uncharacterized protein</fullName>
    </submittedName>
</protein>
<evidence type="ECO:0000313" key="1">
    <source>
        <dbReference type="EMBL" id="GLT21487.1"/>
    </source>
</evidence>
<dbReference type="RefSeq" id="WP_284186927.1">
    <property type="nucleotide sequence ID" value="NZ_BSPX01000009.1"/>
</dbReference>
<dbReference type="Gene3D" id="2.60.40.420">
    <property type="entry name" value="Cupredoxins - blue copper proteins"/>
    <property type="match status" value="1"/>
</dbReference>
<reference evidence="2" key="1">
    <citation type="journal article" date="2019" name="Int. J. Syst. Evol. Microbiol.">
        <title>The Global Catalogue of Microorganisms (GCM) 10K type strain sequencing project: providing services to taxonomists for standard genome sequencing and annotation.</title>
        <authorList>
            <consortium name="The Broad Institute Genomics Platform"/>
            <consortium name="The Broad Institute Genome Sequencing Center for Infectious Disease"/>
            <person name="Wu L."/>
            <person name="Ma J."/>
        </authorList>
    </citation>
    <scope>NUCLEOTIDE SEQUENCE [LARGE SCALE GENOMIC DNA]</scope>
    <source>
        <strain evidence="2">NBRC 102407</strain>
    </source>
</reference>
<dbReference type="SUPFAM" id="SSF49503">
    <property type="entry name" value="Cupredoxins"/>
    <property type="match status" value="1"/>
</dbReference>
<evidence type="ECO:0000313" key="2">
    <source>
        <dbReference type="Proteomes" id="UP001157167"/>
    </source>
</evidence>
<keyword evidence="2" id="KW-1185">Reference proteome</keyword>
<accession>A0ABQ6F7E9</accession>
<proteinExistence type="predicted"/>
<name>A0ABQ6F7E9_9RHOO</name>
<dbReference type="InterPro" id="IPR008972">
    <property type="entry name" value="Cupredoxin"/>
</dbReference>
<dbReference type="EMBL" id="BSPX01000009">
    <property type="protein sequence ID" value="GLT21487.1"/>
    <property type="molecule type" value="Genomic_DNA"/>
</dbReference>
<sequence length="398" mass="44241">MSRTIIVDIRNSTFPGVIVRPGSYVVWRNLDPFPHSAETERKSDPYFNAGPMLPGEMSAPVLFAAAGKFDYRCRYHTGMSGQITVDPQAPAAGMIIQPGQQDDGGGDHGGHGGGHVHTYNHLHGFVTGGRSGKRFYMAHTPVLADPRHCYQVILQGSLREDVHAQIYTNLRASEYGHRRVQIFHSHTSLPGIAAGEIKALPHSSFAYYPDDRHPDDQEDIAGLTDVPVTIDKVIHFHKFEVDSEDCDGPLEYLIYGDEQDIFIDHLMNRAPSFHSVAKLASAPPFWPALMAQQPVRVQVPAKRILYMQPKVVQRIAYVDNSFHVFWLPPTGVYGPTVIDPLFPRKDYQALTPSVFSGGPYRHDVVLSDGSASFIELAPHSLHMDLRLLNYGVFLPDNA</sequence>
<dbReference type="Proteomes" id="UP001157167">
    <property type="component" value="Unassembled WGS sequence"/>
</dbReference>